<dbReference type="AlphaFoldDB" id="A0A915B1B8"/>
<dbReference type="WBParaSite" id="PgR021_g074_t01">
    <property type="protein sequence ID" value="PgR021_g074_t01"/>
    <property type="gene ID" value="PgR021_g074"/>
</dbReference>
<organism evidence="1 2">
    <name type="scientific">Parascaris univalens</name>
    <name type="common">Nematode worm</name>
    <dbReference type="NCBI Taxonomy" id="6257"/>
    <lineage>
        <taxon>Eukaryota</taxon>
        <taxon>Metazoa</taxon>
        <taxon>Ecdysozoa</taxon>
        <taxon>Nematoda</taxon>
        <taxon>Chromadorea</taxon>
        <taxon>Rhabditida</taxon>
        <taxon>Spirurina</taxon>
        <taxon>Ascaridomorpha</taxon>
        <taxon>Ascaridoidea</taxon>
        <taxon>Ascarididae</taxon>
        <taxon>Parascaris</taxon>
    </lineage>
</organism>
<reference evidence="2" key="1">
    <citation type="submission" date="2022-11" db="UniProtKB">
        <authorList>
            <consortium name="WormBaseParasite"/>
        </authorList>
    </citation>
    <scope>IDENTIFICATION</scope>
</reference>
<dbReference type="Proteomes" id="UP000887569">
    <property type="component" value="Unplaced"/>
</dbReference>
<keyword evidence="1" id="KW-1185">Reference proteome</keyword>
<proteinExistence type="predicted"/>
<accession>A0A915B1B8</accession>
<evidence type="ECO:0000313" key="2">
    <source>
        <dbReference type="WBParaSite" id="PgR021_g074_t01"/>
    </source>
</evidence>
<name>A0A915B1B8_PARUN</name>
<sequence length="153" mass="17002">MDEDLFGAFEDDVREGASEVGASRSNEDVMRKIERRRQEECRNNADVFLARMAAGESDVVNLKRPADSADDDVILRKKLEEDEDGIGSGIRAHPRNSIHTLVTEGNCSHEVCCFSVLSAVATDVHIFIWMVENPKSLTGFTPEVFVSKSRSTI</sequence>
<protein>
    <submittedName>
        <fullName evidence="2">Uncharacterized protein</fullName>
    </submittedName>
</protein>
<evidence type="ECO:0000313" key="1">
    <source>
        <dbReference type="Proteomes" id="UP000887569"/>
    </source>
</evidence>